<proteinExistence type="predicted"/>
<comment type="caution">
    <text evidence="1">The sequence shown here is derived from an EMBL/GenBank/DDBJ whole genome shotgun (WGS) entry which is preliminary data.</text>
</comment>
<accession>A0ABV7T393</accession>
<sequence>MISRLDHIVYSLSASQFTDVIEQLVRAGFMEHTRQVRHSDGRISAFFRVSGGYLEFCSYSFAPEEDQPAGCCSIWLCSTDLMAAVESLPTSQRETLAVTTKAPLGDDEPAWLITNLPARCAGDAGVSLIEYLRGTGADLASRVSDNGLFAITAVSLRCDRPELDQRHYHASLGALTGTGGVDKGRFTIGHQWLAFMSRHAPRYRGPLDLSQASCLVHMATVDLNQTMSMLKAAGFILDEVAEVGLLAQSRLAPSFCLVLEANVDLEWHQARLLARSQ</sequence>
<evidence type="ECO:0008006" key="3">
    <source>
        <dbReference type="Google" id="ProtNLM"/>
    </source>
</evidence>
<name>A0ABV7T393_9GAMM</name>
<dbReference type="EMBL" id="JBHRXZ010000009">
    <property type="protein sequence ID" value="MFC3606948.1"/>
    <property type="molecule type" value="Genomic_DNA"/>
</dbReference>
<dbReference type="Proteomes" id="UP001595630">
    <property type="component" value="Unassembled WGS sequence"/>
</dbReference>
<organism evidence="1 2">
    <name type="scientific">Stutzerimonas tarimensis</name>
    <dbReference type="NCBI Taxonomy" id="1507735"/>
    <lineage>
        <taxon>Bacteria</taxon>
        <taxon>Pseudomonadati</taxon>
        <taxon>Pseudomonadota</taxon>
        <taxon>Gammaproteobacteria</taxon>
        <taxon>Pseudomonadales</taxon>
        <taxon>Pseudomonadaceae</taxon>
        <taxon>Stutzerimonas</taxon>
    </lineage>
</organism>
<protein>
    <recommendedName>
        <fullName evidence="3">Glyoxalase-like domain-containing protein</fullName>
    </recommendedName>
</protein>
<reference evidence="2" key="1">
    <citation type="journal article" date="2019" name="Int. J. Syst. Evol. Microbiol.">
        <title>The Global Catalogue of Microorganisms (GCM) 10K type strain sequencing project: providing services to taxonomists for standard genome sequencing and annotation.</title>
        <authorList>
            <consortium name="The Broad Institute Genomics Platform"/>
            <consortium name="The Broad Institute Genome Sequencing Center for Infectious Disease"/>
            <person name="Wu L."/>
            <person name="Ma J."/>
        </authorList>
    </citation>
    <scope>NUCLEOTIDE SEQUENCE [LARGE SCALE GENOMIC DNA]</scope>
    <source>
        <strain evidence="2">KCTC 42447</strain>
    </source>
</reference>
<evidence type="ECO:0000313" key="1">
    <source>
        <dbReference type="EMBL" id="MFC3606948.1"/>
    </source>
</evidence>
<evidence type="ECO:0000313" key="2">
    <source>
        <dbReference type="Proteomes" id="UP001595630"/>
    </source>
</evidence>
<gene>
    <name evidence="1" type="ORF">ACFOMF_04025</name>
</gene>
<keyword evidence="2" id="KW-1185">Reference proteome</keyword>
<dbReference type="RefSeq" id="WP_386361490.1">
    <property type="nucleotide sequence ID" value="NZ_JBHRXZ010000009.1"/>
</dbReference>